<feature type="compositionally biased region" description="Pro residues" evidence="3">
    <location>
        <begin position="1029"/>
        <end position="1039"/>
    </location>
</feature>
<dbReference type="Gene3D" id="3.80.10.10">
    <property type="entry name" value="Ribonuclease Inhibitor"/>
    <property type="match status" value="2"/>
</dbReference>
<dbReference type="GO" id="GO:0043113">
    <property type="term" value="P:receptor clustering"/>
    <property type="evidence" value="ECO:0007669"/>
    <property type="project" value="TreeGrafter"/>
</dbReference>
<feature type="compositionally biased region" description="Gly residues" evidence="3">
    <location>
        <begin position="1156"/>
        <end position="1178"/>
    </location>
</feature>
<feature type="compositionally biased region" description="Polar residues" evidence="3">
    <location>
        <begin position="1239"/>
        <end position="1268"/>
    </location>
</feature>
<proteinExistence type="predicted"/>
<feature type="compositionally biased region" description="Low complexity" evidence="3">
    <location>
        <begin position="888"/>
        <end position="898"/>
    </location>
</feature>
<keyword evidence="2" id="KW-0677">Repeat</keyword>
<dbReference type="SMART" id="SM00369">
    <property type="entry name" value="LRR_TYP"/>
    <property type="match status" value="12"/>
</dbReference>
<dbReference type="SUPFAM" id="SSF50156">
    <property type="entry name" value="PDZ domain-like"/>
    <property type="match status" value="1"/>
</dbReference>
<feature type="compositionally biased region" description="Basic and acidic residues" evidence="3">
    <location>
        <begin position="1220"/>
        <end position="1238"/>
    </location>
</feature>
<reference evidence="5" key="1">
    <citation type="journal article" date="2023" name="G3 (Bethesda)">
        <title>A reference genome for the long-term kleptoplast-retaining sea slug Elysia crispata morphotype clarki.</title>
        <authorList>
            <person name="Eastman K.E."/>
            <person name="Pendleton A.L."/>
            <person name="Shaikh M.A."/>
            <person name="Suttiyut T."/>
            <person name="Ogas R."/>
            <person name="Tomko P."/>
            <person name="Gavelis G."/>
            <person name="Widhalm J.R."/>
            <person name="Wisecaver J.H."/>
        </authorList>
    </citation>
    <scope>NUCLEOTIDE SEQUENCE</scope>
    <source>
        <strain evidence="5">ECLA1</strain>
    </source>
</reference>
<gene>
    <name evidence="5" type="ORF">RRG08_021762</name>
</gene>
<evidence type="ECO:0000256" key="1">
    <source>
        <dbReference type="ARBA" id="ARBA00022614"/>
    </source>
</evidence>
<evidence type="ECO:0000256" key="3">
    <source>
        <dbReference type="SAM" id="MobiDB-lite"/>
    </source>
</evidence>
<feature type="compositionally biased region" description="Basic residues" evidence="3">
    <location>
        <begin position="676"/>
        <end position="695"/>
    </location>
</feature>
<evidence type="ECO:0000256" key="2">
    <source>
        <dbReference type="ARBA" id="ARBA00022737"/>
    </source>
</evidence>
<dbReference type="GO" id="GO:0098609">
    <property type="term" value="P:cell-cell adhesion"/>
    <property type="evidence" value="ECO:0007669"/>
    <property type="project" value="TreeGrafter"/>
</dbReference>
<feature type="compositionally biased region" description="Polar residues" evidence="3">
    <location>
        <begin position="948"/>
        <end position="961"/>
    </location>
</feature>
<keyword evidence="1" id="KW-0433">Leucine-rich repeat</keyword>
<dbReference type="Pfam" id="PF00595">
    <property type="entry name" value="PDZ"/>
    <property type="match status" value="1"/>
</dbReference>
<dbReference type="CDD" id="cd06749">
    <property type="entry name" value="PDZ_densin_erbin-like"/>
    <property type="match status" value="1"/>
</dbReference>
<evidence type="ECO:0000313" key="6">
    <source>
        <dbReference type="Proteomes" id="UP001283361"/>
    </source>
</evidence>
<sequence length="1516" mass="166586">MAGFARKCPCLRPKIEQEVRVLDYRHSSLRDVPSEVFNKERTLEELYADSNQIRDLPRELFYCHGLRKLCVSDNEITSIPPAISSLANLEELDFSKNGVIDVPDNIKSCKYLRSIDASVNPLGKLPEGFTQLANLTHLYLNDTFLDYLPGSFGRMTKLRILEMRENHMKTLPRSFARLTCLERLDIGNNEFTELSDVIGGLTNLLELWCDNNQITSISSSIGQLKHLMFLDASKNQLQELPAEIEGCTSLADLHLTSNSLLGLPDSIGNLSNLTTLKADDNQLTSLPKTIGGLSSLSELNVSANDLEDLPTSIGLLRNLRTFYADENFLLALPSEVGSCNGITVLSLRGNKLTYVPDEIGRIPRLRVLNLSDNQLQCLPFTIVKLKELQALWLTENQTRPLIPLQSEHEPDTGRKILTCYLLPQGEMQPNDERDPSGDTSSFHPSMWDEERLQRQQIHFDFADDSEEEGTLVRCPTPYPKEMRGKVRHARNLAMRQMVGGGGVGEEMGGTPLSSSAVDGGINSVDAAVERNSKSVAQRTDYSEEDPIHGFGYSKMSERLDIHVKEARITSSASPSSPTHRLYRADKEKLIKDKARMQHRMSVPDFSDVRGLIKEPREKENKDDPDNSFLTRRSGSVPDLSLVQEGVQDQEQRRNSPSQLQPLRATTFDELYYKHIGFRGGHHHPSHRHGGRRARRSREYDSDTGYRSDRDVYVKSHHGKDSPRGGAASSEILSVRSQPAPYNHHRRHSHGHGNTRGKGREGYASDIGPYSTPVGAGMGSRFPTANAAAAAFLQNKNRNALASVENYHESDSDHLFQQPSSQAISSSSPSLAWACQHNGSHQPGSNDYDYHYHSKPYVRRTTDSQNISNSHERIPVSVPSQDYHGYCHNTSNNQNQQSTPLSHQQHSGLVRSQQSFPLTEQTQIQSQRQADSNNVYGVLRPPVAPKPKLNNSLHNSATTNKGSSSPVPPSPGFHNESFMDQSTPVGAGNPSTSLGATTSLKDNRDANMYSLMEGNPQNQNLPSHHNPVQANPPPYNPAPPYHRRPSDPAGASSGPRPRLSSDSSSGRGGGAARDSPRPSHGLVGAYPLYHQHQQQKQQAGANMLLSQQPAGSPVVGRSQSSPCGFHGSNPFTDLPTPSRVGEKLTFSDYADVDRRGQMGGGRGRPMSRGGDGSDGGGRGRTNYMFHDNMTTHSSSSSSHIGSASQMGPRGYNSGSNSVSLRPRDRSDSSDSRSDIHQFHLNESSNTSYGDSSRQHLSSSFEHQKPNHQNSNYYEDLTHIMTSNIGHGGGENACNQEQSSQVSSSTDSGYGPGHGHTHPRNLHHHHHVYESIGDHGSRDKGYVGSASPGSHASSAPHTPPSQRQTPVHGLSQRNNPNQSHGPPTHLSSSTASTSSREATPIKDFSMPSHSISPRPDPSLMEHRDQFRVTIKKNPGLGFSIAGGIGSHGNPFRPNDIGIFVTKVVADGPASKLLRPGDKLLEVNKVDFQTVEHNQAVAVLKTSSNVNLLVERLQKVNMV</sequence>
<dbReference type="Pfam" id="PF13855">
    <property type="entry name" value="LRR_8"/>
    <property type="match status" value="3"/>
</dbReference>
<name>A0AAE0ZZ52_9GAST</name>
<dbReference type="GO" id="GO:0014069">
    <property type="term" value="C:postsynaptic density"/>
    <property type="evidence" value="ECO:0007669"/>
    <property type="project" value="TreeGrafter"/>
</dbReference>
<dbReference type="GO" id="GO:0098968">
    <property type="term" value="P:neurotransmitter receptor transport postsynaptic membrane to endosome"/>
    <property type="evidence" value="ECO:0007669"/>
    <property type="project" value="TreeGrafter"/>
</dbReference>
<feature type="compositionally biased region" description="Polar residues" evidence="3">
    <location>
        <begin position="899"/>
        <end position="934"/>
    </location>
</feature>
<dbReference type="GO" id="GO:0005912">
    <property type="term" value="C:adherens junction"/>
    <property type="evidence" value="ECO:0007669"/>
    <property type="project" value="TreeGrafter"/>
</dbReference>
<feature type="region of interest" description="Disordered" evidence="3">
    <location>
        <begin position="1106"/>
        <end position="1268"/>
    </location>
</feature>
<evidence type="ECO:0000259" key="4">
    <source>
        <dbReference type="PROSITE" id="PS50106"/>
    </source>
</evidence>
<feature type="compositionally biased region" description="Basic residues" evidence="3">
    <location>
        <begin position="742"/>
        <end position="756"/>
    </location>
</feature>
<feature type="region of interest" description="Disordered" evidence="3">
    <location>
        <begin position="676"/>
        <end position="761"/>
    </location>
</feature>
<dbReference type="GO" id="GO:0098887">
    <property type="term" value="P:neurotransmitter receptor transport, endosome to postsynaptic membrane"/>
    <property type="evidence" value="ECO:0007669"/>
    <property type="project" value="TreeGrafter"/>
</dbReference>
<evidence type="ECO:0000313" key="5">
    <source>
        <dbReference type="EMBL" id="KAK3777651.1"/>
    </source>
</evidence>
<feature type="compositionally biased region" description="Basic residues" evidence="3">
    <location>
        <begin position="1313"/>
        <end position="1325"/>
    </location>
</feature>
<feature type="region of interest" description="Disordered" evidence="3">
    <location>
        <begin position="1280"/>
        <end position="1417"/>
    </location>
</feature>
<dbReference type="SMART" id="SM00228">
    <property type="entry name" value="PDZ"/>
    <property type="match status" value="1"/>
</dbReference>
<dbReference type="PANTHER" id="PTHR23119">
    <property type="entry name" value="DISCS LARGE"/>
    <property type="match status" value="1"/>
</dbReference>
<comment type="caution">
    <text evidence="5">The sequence shown here is derived from an EMBL/GenBank/DDBJ whole genome shotgun (WGS) entry which is preliminary data.</text>
</comment>
<feature type="region of interest" description="Disordered" evidence="3">
    <location>
        <begin position="861"/>
        <end position="1083"/>
    </location>
</feature>
<dbReference type="EMBL" id="JAWDGP010003066">
    <property type="protein sequence ID" value="KAK3777651.1"/>
    <property type="molecule type" value="Genomic_DNA"/>
</dbReference>
<accession>A0AAE0ZZ52</accession>
<dbReference type="SUPFAM" id="SSF52058">
    <property type="entry name" value="L domain-like"/>
    <property type="match status" value="1"/>
</dbReference>
<dbReference type="Proteomes" id="UP001283361">
    <property type="component" value="Unassembled WGS sequence"/>
</dbReference>
<dbReference type="InterPro" id="IPR001611">
    <property type="entry name" value="Leu-rich_rpt"/>
</dbReference>
<dbReference type="InterPro" id="IPR036034">
    <property type="entry name" value="PDZ_sf"/>
</dbReference>
<dbReference type="GO" id="GO:0045197">
    <property type="term" value="P:establishment or maintenance of epithelial cell apical/basal polarity"/>
    <property type="evidence" value="ECO:0007669"/>
    <property type="project" value="TreeGrafter"/>
</dbReference>
<feature type="compositionally biased region" description="Low complexity" evidence="3">
    <location>
        <begin position="1051"/>
        <end position="1064"/>
    </location>
</feature>
<feature type="compositionally biased region" description="Low complexity" evidence="3">
    <location>
        <begin position="1192"/>
        <end position="1203"/>
    </location>
</feature>
<dbReference type="InterPro" id="IPR001478">
    <property type="entry name" value="PDZ"/>
</dbReference>
<dbReference type="PROSITE" id="PS51450">
    <property type="entry name" value="LRR"/>
    <property type="match status" value="4"/>
</dbReference>
<dbReference type="GO" id="GO:0045211">
    <property type="term" value="C:postsynaptic membrane"/>
    <property type="evidence" value="ECO:0007669"/>
    <property type="project" value="TreeGrafter"/>
</dbReference>
<keyword evidence="6" id="KW-1185">Reference proteome</keyword>
<feature type="compositionally biased region" description="Low complexity" evidence="3">
    <location>
        <begin position="1342"/>
        <end position="1354"/>
    </location>
</feature>
<dbReference type="GO" id="GO:0019901">
    <property type="term" value="F:protein kinase binding"/>
    <property type="evidence" value="ECO:0007669"/>
    <property type="project" value="TreeGrafter"/>
</dbReference>
<dbReference type="InterPro" id="IPR032675">
    <property type="entry name" value="LRR_dom_sf"/>
</dbReference>
<dbReference type="PANTHER" id="PTHR23119:SF50">
    <property type="entry name" value="PDZ DOMAIN-CONTAINING PROTEIN"/>
    <property type="match status" value="1"/>
</dbReference>
<dbReference type="InterPro" id="IPR003591">
    <property type="entry name" value="Leu-rich_rpt_typical-subtyp"/>
</dbReference>
<feature type="compositionally biased region" description="Low complexity" evidence="3">
    <location>
        <begin position="1294"/>
        <end position="1306"/>
    </location>
</feature>
<feature type="compositionally biased region" description="Polar residues" evidence="3">
    <location>
        <begin position="1014"/>
        <end position="1028"/>
    </location>
</feature>
<dbReference type="PROSITE" id="PS50106">
    <property type="entry name" value="PDZ"/>
    <property type="match status" value="1"/>
</dbReference>
<protein>
    <recommendedName>
        <fullName evidence="4">PDZ domain-containing protein</fullName>
    </recommendedName>
</protein>
<dbReference type="SMART" id="SM00364">
    <property type="entry name" value="LRR_BAC"/>
    <property type="match status" value="8"/>
</dbReference>
<dbReference type="FunFam" id="3.80.10.10:FF:000118">
    <property type="entry name" value="Leucine rich repeat containing 7"/>
    <property type="match status" value="1"/>
</dbReference>
<feature type="compositionally biased region" description="Basic and acidic residues" evidence="3">
    <location>
        <begin position="1326"/>
        <end position="1339"/>
    </location>
</feature>
<dbReference type="InterPro" id="IPR050614">
    <property type="entry name" value="Synaptic_Scaffolding_LAP-MAGUK"/>
</dbReference>
<feature type="compositionally biased region" description="Polar residues" evidence="3">
    <location>
        <begin position="1369"/>
        <end position="1379"/>
    </location>
</feature>
<feature type="compositionally biased region" description="Basic and acidic residues" evidence="3">
    <location>
        <begin position="696"/>
        <end position="722"/>
    </location>
</feature>
<organism evidence="5 6">
    <name type="scientific">Elysia crispata</name>
    <name type="common">lettuce slug</name>
    <dbReference type="NCBI Taxonomy" id="231223"/>
    <lineage>
        <taxon>Eukaryota</taxon>
        <taxon>Metazoa</taxon>
        <taxon>Spiralia</taxon>
        <taxon>Lophotrochozoa</taxon>
        <taxon>Mollusca</taxon>
        <taxon>Gastropoda</taxon>
        <taxon>Heterobranchia</taxon>
        <taxon>Euthyneura</taxon>
        <taxon>Panpulmonata</taxon>
        <taxon>Sacoglossa</taxon>
        <taxon>Placobranchoidea</taxon>
        <taxon>Plakobranchidae</taxon>
        <taxon>Elysia</taxon>
    </lineage>
</organism>
<feature type="compositionally biased region" description="Polar residues" evidence="3">
    <location>
        <begin position="977"/>
        <end position="999"/>
    </location>
</feature>
<feature type="domain" description="PDZ" evidence="4">
    <location>
        <begin position="1423"/>
        <end position="1502"/>
    </location>
</feature>
<feature type="compositionally biased region" description="Basic and acidic residues" evidence="3">
    <location>
        <begin position="606"/>
        <end position="624"/>
    </location>
</feature>
<feature type="region of interest" description="Disordered" evidence="3">
    <location>
        <begin position="592"/>
        <end position="662"/>
    </location>
</feature>
<dbReference type="Gene3D" id="2.30.42.10">
    <property type="match status" value="1"/>
</dbReference>
<feature type="region of interest" description="Disordered" evidence="3">
    <location>
        <begin position="425"/>
        <end position="444"/>
    </location>
</feature>
<dbReference type="GO" id="GO:0016323">
    <property type="term" value="C:basolateral plasma membrane"/>
    <property type="evidence" value="ECO:0007669"/>
    <property type="project" value="TreeGrafter"/>
</dbReference>